<keyword evidence="2" id="KW-0812">Transmembrane</keyword>
<evidence type="ECO:0000256" key="1">
    <source>
        <dbReference type="SAM" id="MobiDB-lite"/>
    </source>
</evidence>
<accession>A0AAW1Y262</accession>
<feature type="region of interest" description="Disordered" evidence="1">
    <location>
        <begin position="103"/>
        <end position="123"/>
    </location>
</feature>
<dbReference type="Proteomes" id="UP001457282">
    <property type="component" value="Unassembled WGS sequence"/>
</dbReference>
<dbReference type="AlphaFoldDB" id="A0AAW1Y262"/>
<feature type="domain" description="Retrotransposon gag" evidence="3">
    <location>
        <begin position="2"/>
        <end position="65"/>
    </location>
</feature>
<proteinExistence type="predicted"/>
<comment type="caution">
    <text evidence="4">The sequence shown here is derived from an EMBL/GenBank/DDBJ whole genome shotgun (WGS) entry which is preliminary data.</text>
</comment>
<dbReference type="InterPro" id="IPR005162">
    <property type="entry name" value="Retrotrans_gag_dom"/>
</dbReference>
<feature type="compositionally biased region" description="Polar residues" evidence="1">
    <location>
        <begin position="289"/>
        <end position="302"/>
    </location>
</feature>
<reference evidence="4 5" key="1">
    <citation type="journal article" date="2023" name="G3 (Bethesda)">
        <title>A chromosome-length genome assembly and annotation of blackberry (Rubus argutus, cv. 'Hillquist').</title>
        <authorList>
            <person name="Bruna T."/>
            <person name="Aryal R."/>
            <person name="Dudchenko O."/>
            <person name="Sargent D.J."/>
            <person name="Mead D."/>
            <person name="Buti M."/>
            <person name="Cavallini A."/>
            <person name="Hytonen T."/>
            <person name="Andres J."/>
            <person name="Pham M."/>
            <person name="Weisz D."/>
            <person name="Mascagni F."/>
            <person name="Usai G."/>
            <person name="Natali L."/>
            <person name="Bassil N."/>
            <person name="Fernandez G.E."/>
            <person name="Lomsadze A."/>
            <person name="Armour M."/>
            <person name="Olukolu B."/>
            <person name="Poorten T."/>
            <person name="Britton C."/>
            <person name="Davik J."/>
            <person name="Ashrafi H."/>
            <person name="Aiden E.L."/>
            <person name="Borodovsky M."/>
            <person name="Worthington M."/>
        </authorList>
    </citation>
    <scope>NUCLEOTIDE SEQUENCE [LARGE SCALE GENOMIC DNA]</scope>
    <source>
        <strain evidence="4">PI 553951</strain>
    </source>
</reference>
<keyword evidence="2" id="KW-0472">Membrane</keyword>
<evidence type="ECO:0000313" key="4">
    <source>
        <dbReference type="EMBL" id="KAK9943115.1"/>
    </source>
</evidence>
<feature type="transmembrane region" description="Helical" evidence="2">
    <location>
        <begin position="451"/>
        <end position="468"/>
    </location>
</feature>
<gene>
    <name evidence="4" type="ORF">M0R45_008734</name>
</gene>
<feature type="compositionally biased region" description="Polar residues" evidence="1">
    <location>
        <begin position="312"/>
        <end position="321"/>
    </location>
</feature>
<sequence length="558" mass="63933">MQKVFLNAYYPHYRTTAMRNQLTTFMQEEHETLYDAWERFKDLELGCPHHGISKWQLVFSFYNGLFEDDRRRLDNACGGNFQKKGPNAAWDIIEEIAVQSGQWDHHDRRRDTRMRESDEREVRPQIARGQVHVENHPRAVHGASQIQQVDHLMKAKLEQLETAMNSKLDLLLKKQGGATIPSSSNQAHAISTACFYCGSSTHEAIDCEFYVAAVGQEVINEQLYSVGKFNDKVFPSRLNPQPMYAYGKRDVGNYSSMNTPAKTYQGGNQGYPGPSTFPNKAPNPMYPQGANTSQAPQRQSYYQPPPGFEHNGGTQQAQDTAEPSMREMLNALTKSQLKSDQKHDSLCDQVSVINQGLRKLEVEVGNISKQLHSRPQGALPSQTEQNPRHESVRAITTLRSGKSYDNSIYYDPHAHNDTPSSSTTFMGPCLNSEKYMRRMGLEGKKMYPPTIWRVVIIMLYCGVIRGWIREPVGKKMYLPEKQWKKYIRRMEQVSSRGNMGKSIKVYQDRTESVQTPGRKPEWKLHFELKYPSIQAYIHKCLQQGGRHTFGEEFWATFS</sequence>
<name>A0AAW1Y262_RUBAR</name>
<evidence type="ECO:0000256" key="2">
    <source>
        <dbReference type="SAM" id="Phobius"/>
    </source>
</evidence>
<evidence type="ECO:0000259" key="3">
    <source>
        <dbReference type="Pfam" id="PF03732"/>
    </source>
</evidence>
<protein>
    <recommendedName>
        <fullName evidence="3">Retrotransposon gag domain-containing protein</fullName>
    </recommendedName>
</protein>
<dbReference type="EMBL" id="JBEDUW010000002">
    <property type="protein sequence ID" value="KAK9943115.1"/>
    <property type="molecule type" value="Genomic_DNA"/>
</dbReference>
<organism evidence="4 5">
    <name type="scientific">Rubus argutus</name>
    <name type="common">Southern blackberry</name>
    <dbReference type="NCBI Taxonomy" id="59490"/>
    <lineage>
        <taxon>Eukaryota</taxon>
        <taxon>Viridiplantae</taxon>
        <taxon>Streptophyta</taxon>
        <taxon>Embryophyta</taxon>
        <taxon>Tracheophyta</taxon>
        <taxon>Spermatophyta</taxon>
        <taxon>Magnoliopsida</taxon>
        <taxon>eudicotyledons</taxon>
        <taxon>Gunneridae</taxon>
        <taxon>Pentapetalae</taxon>
        <taxon>rosids</taxon>
        <taxon>fabids</taxon>
        <taxon>Rosales</taxon>
        <taxon>Rosaceae</taxon>
        <taxon>Rosoideae</taxon>
        <taxon>Rosoideae incertae sedis</taxon>
        <taxon>Rubus</taxon>
    </lineage>
</organism>
<dbReference type="Pfam" id="PF03732">
    <property type="entry name" value="Retrotrans_gag"/>
    <property type="match status" value="1"/>
</dbReference>
<keyword evidence="5" id="KW-1185">Reference proteome</keyword>
<keyword evidence="2" id="KW-1133">Transmembrane helix</keyword>
<feature type="region of interest" description="Disordered" evidence="1">
    <location>
        <begin position="281"/>
        <end position="321"/>
    </location>
</feature>
<evidence type="ECO:0000313" key="5">
    <source>
        <dbReference type="Proteomes" id="UP001457282"/>
    </source>
</evidence>
<dbReference type="PANTHER" id="PTHR33223">
    <property type="entry name" value="CCHC-TYPE DOMAIN-CONTAINING PROTEIN"/>
    <property type="match status" value="1"/>
</dbReference>
<dbReference type="PANTHER" id="PTHR33223:SF11">
    <property type="entry name" value="ELEMENT PROTEIN, PUTATIVE-RELATED"/>
    <property type="match status" value="1"/>
</dbReference>
<feature type="region of interest" description="Disordered" evidence="1">
    <location>
        <begin position="370"/>
        <end position="390"/>
    </location>
</feature>